<sequence length="205" mass="24808">MQAITQTNPGVKVLLSFGTESVGIICWSENCLLPQEENQEFHQVCQFNRLHQESVVDIKTVVETRMSRSEVKFLKFELNDQFFYEWPDFLKTSNKYKLVILTYKHKGAYDLQITWFIFVQIFYFHYVDNQANKKATQKLSYICVEDIWQKQIQIGHKFPIHQDLYQISLEIQNLFNYYQSLQYYYRQYIQILLNQYNIVKYNNND</sequence>
<dbReference type="AlphaFoldDB" id="A0A8S1U0M8"/>
<evidence type="ECO:0000313" key="2">
    <source>
        <dbReference type="Proteomes" id="UP000689195"/>
    </source>
</evidence>
<comment type="caution">
    <text evidence="1">The sequence shown here is derived from an EMBL/GenBank/DDBJ whole genome shotgun (WGS) entry which is preliminary data.</text>
</comment>
<gene>
    <name evidence="1" type="ORF">PPENT_87.1.T0300194</name>
</gene>
<reference evidence="1" key="1">
    <citation type="submission" date="2021-01" db="EMBL/GenBank/DDBJ databases">
        <authorList>
            <consortium name="Genoscope - CEA"/>
            <person name="William W."/>
        </authorList>
    </citation>
    <scope>NUCLEOTIDE SEQUENCE</scope>
</reference>
<dbReference type="OrthoDB" id="10317533at2759"/>
<protein>
    <submittedName>
        <fullName evidence="1">Uncharacterized protein</fullName>
    </submittedName>
</protein>
<organism evidence="1 2">
    <name type="scientific">Paramecium pentaurelia</name>
    <dbReference type="NCBI Taxonomy" id="43138"/>
    <lineage>
        <taxon>Eukaryota</taxon>
        <taxon>Sar</taxon>
        <taxon>Alveolata</taxon>
        <taxon>Ciliophora</taxon>
        <taxon>Intramacronucleata</taxon>
        <taxon>Oligohymenophorea</taxon>
        <taxon>Peniculida</taxon>
        <taxon>Parameciidae</taxon>
        <taxon>Paramecium</taxon>
    </lineage>
</organism>
<dbReference type="Proteomes" id="UP000689195">
    <property type="component" value="Unassembled WGS sequence"/>
</dbReference>
<name>A0A8S1U0M8_9CILI</name>
<accession>A0A8S1U0M8</accession>
<keyword evidence="2" id="KW-1185">Reference proteome</keyword>
<proteinExistence type="predicted"/>
<evidence type="ECO:0000313" key="1">
    <source>
        <dbReference type="EMBL" id="CAD8157493.1"/>
    </source>
</evidence>
<dbReference type="EMBL" id="CAJJDO010000030">
    <property type="protein sequence ID" value="CAD8157493.1"/>
    <property type="molecule type" value="Genomic_DNA"/>
</dbReference>